<dbReference type="HOGENOM" id="CLU_2931630_0_0_10"/>
<dbReference type="EMBL" id="ASSP01000020">
    <property type="protein sequence ID" value="EOS10219.1"/>
    <property type="molecule type" value="Genomic_DNA"/>
</dbReference>
<name>R9I1Y6_9BACT</name>
<dbReference type="STRING" id="1235788.C802_03196"/>
<keyword evidence="2" id="KW-1185">Reference proteome</keyword>
<sequence length="60" mass="7214">MGRFYVFPIFIATFVPRRETLTATRSNAQKQTRLPIRYLYFNLSLKPLINKEVIKVFQNY</sequence>
<gene>
    <name evidence="1" type="ORF">C802_03196</name>
</gene>
<dbReference type="AlphaFoldDB" id="R9I1Y6"/>
<dbReference type="Proteomes" id="UP000014200">
    <property type="component" value="Unassembled WGS sequence"/>
</dbReference>
<comment type="caution">
    <text evidence="1">The sequence shown here is derived from an EMBL/GenBank/DDBJ whole genome shotgun (WGS) entry which is preliminary data.</text>
</comment>
<proteinExistence type="predicted"/>
<evidence type="ECO:0000313" key="2">
    <source>
        <dbReference type="Proteomes" id="UP000014200"/>
    </source>
</evidence>
<reference evidence="1 2" key="1">
    <citation type="submission" date="2013-04" db="EMBL/GenBank/DDBJ databases">
        <title>The Genome Sequence of Bacteroides massiliensis dnLKV3.</title>
        <authorList>
            <consortium name="The Broad Institute Genomics Platform"/>
            <consortium name="The Broad Institute Genome Sequencing Center for Infectious Disease"/>
            <person name="Earl A."/>
            <person name="Xavier R."/>
            <person name="Kuhn K."/>
            <person name="Stappenbeck T."/>
            <person name="Walker B."/>
            <person name="Young S."/>
            <person name="Zeng Q."/>
            <person name="Gargeya S."/>
            <person name="Fitzgerald M."/>
            <person name="Haas B."/>
            <person name="Abouelleil A."/>
            <person name="Allen A.W."/>
            <person name="Alvarado L."/>
            <person name="Arachchi H.M."/>
            <person name="Berlin A.M."/>
            <person name="Chapman S.B."/>
            <person name="Gainer-Dewar J."/>
            <person name="Goldberg J."/>
            <person name="Griggs A."/>
            <person name="Gujja S."/>
            <person name="Hansen M."/>
            <person name="Howarth C."/>
            <person name="Imamovic A."/>
            <person name="Ireland A."/>
            <person name="Larimer J."/>
            <person name="McCowan C."/>
            <person name="Murphy C."/>
            <person name="Pearson M."/>
            <person name="Poon T.W."/>
            <person name="Priest M."/>
            <person name="Roberts A."/>
            <person name="Saif S."/>
            <person name="Shea T."/>
            <person name="Sisk P."/>
            <person name="Sykes S."/>
            <person name="Wortman J."/>
            <person name="Nusbaum C."/>
            <person name="Birren B."/>
        </authorList>
    </citation>
    <scope>NUCLEOTIDE SEQUENCE [LARGE SCALE GENOMIC DNA]</scope>
    <source>
        <strain evidence="2">dnLKV3</strain>
    </source>
</reference>
<organism evidence="1 2">
    <name type="scientific">Phocaeicola sartorii</name>
    <dbReference type="NCBI Taxonomy" id="671267"/>
    <lineage>
        <taxon>Bacteria</taxon>
        <taxon>Pseudomonadati</taxon>
        <taxon>Bacteroidota</taxon>
        <taxon>Bacteroidia</taxon>
        <taxon>Bacteroidales</taxon>
        <taxon>Bacteroidaceae</taxon>
        <taxon>Phocaeicola</taxon>
    </lineage>
</organism>
<evidence type="ECO:0000313" key="1">
    <source>
        <dbReference type="EMBL" id="EOS10219.1"/>
    </source>
</evidence>
<accession>R9I1Y6</accession>
<protein>
    <submittedName>
        <fullName evidence="1">Uncharacterized protein</fullName>
    </submittedName>
</protein>